<keyword evidence="2" id="KW-1185">Reference proteome</keyword>
<sequence length="125" mass="13361">MQTESGILSPGECGGLSFARGGRLTLTIAEGNYQLTRNDIHTLLFYGHSVPLTRTEEIVHPDGAIVVETFIDGYIAVHASGRAVIAETRAGFYSIPFACFQQVARGEAVSAPLFPVIPNHTGGCR</sequence>
<dbReference type="AlphaFoldDB" id="A0A9Q4KRN2"/>
<protein>
    <submittedName>
        <fullName evidence="1">Uncharacterized protein</fullName>
    </submittedName>
</protein>
<dbReference type="Proteomes" id="UP001143747">
    <property type="component" value="Unassembled WGS sequence"/>
</dbReference>
<evidence type="ECO:0000313" key="2">
    <source>
        <dbReference type="Proteomes" id="UP001143747"/>
    </source>
</evidence>
<proteinExistence type="predicted"/>
<gene>
    <name evidence="1" type="ORF">L0665_01540</name>
</gene>
<organism evidence="1 2">
    <name type="scientific">Methanogenium marinum</name>
    <dbReference type="NCBI Taxonomy" id="348610"/>
    <lineage>
        <taxon>Archaea</taxon>
        <taxon>Methanobacteriati</taxon>
        <taxon>Methanobacteriota</taxon>
        <taxon>Stenosarchaea group</taxon>
        <taxon>Methanomicrobia</taxon>
        <taxon>Methanomicrobiales</taxon>
        <taxon>Methanomicrobiaceae</taxon>
        <taxon>Methanogenium</taxon>
    </lineage>
</organism>
<dbReference type="EMBL" id="JAKELO010000002">
    <property type="protein sequence ID" value="MDE4907304.1"/>
    <property type="molecule type" value="Genomic_DNA"/>
</dbReference>
<evidence type="ECO:0000313" key="1">
    <source>
        <dbReference type="EMBL" id="MDE4907304.1"/>
    </source>
</evidence>
<dbReference type="RefSeq" id="WP_274923964.1">
    <property type="nucleotide sequence ID" value="NZ_JAKELO010000002.1"/>
</dbReference>
<comment type="caution">
    <text evidence="1">The sequence shown here is derived from an EMBL/GenBank/DDBJ whole genome shotgun (WGS) entry which is preliminary data.</text>
</comment>
<reference evidence="1" key="1">
    <citation type="submission" date="2022-01" db="EMBL/GenBank/DDBJ databases">
        <title>Draft genome of Methanogenium marinum DSM 15558.</title>
        <authorList>
            <person name="Chen S.-C."/>
            <person name="You Y.-T."/>
        </authorList>
    </citation>
    <scope>NUCLEOTIDE SEQUENCE</scope>
    <source>
        <strain evidence="1">DSM 15558</strain>
    </source>
</reference>
<name>A0A9Q4KRN2_9EURY</name>
<accession>A0A9Q4KRN2</accession>